<organism evidence="1">
    <name type="scientific">Yersinia pseudotuberculosis serotype O:3 (strain YPIII)</name>
    <dbReference type="NCBI Taxonomy" id="502800"/>
    <lineage>
        <taxon>Bacteria</taxon>
        <taxon>Pseudomonadati</taxon>
        <taxon>Pseudomonadota</taxon>
        <taxon>Gammaproteobacteria</taxon>
        <taxon>Enterobacterales</taxon>
        <taxon>Yersiniaceae</taxon>
        <taxon>Yersinia</taxon>
    </lineage>
</organism>
<accession>A0A0H3AZ77</accession>
<proteinExistence type="predicted"/>
<evidence type="ECO:0000313" key="1">
    <source>
        <dbReference type="EMBL" id="ACA66825.1"/>
    </source>
</evidence>
<sequence length="40" mass="4455">MLRFPEKSVRKRSEKSITILSGIADKHATEFTYNALSAGT</sequence>
<dbReference type="AlphaFoldDB" id="A0A0H3AZ77"/>
<dbReference type="KEGG" id="ypy:YPK_0522"/>
<gene>
    <name evidence="1" type="ordered locus">YPK_0522</name>
</gene>
<reference evidence="1" key="1">
    <citation type="submission" date="2008-02" db="EMBL/GenBank/DDBJ databases">
        <title>Complete sequence of Yersinia pseudotuberculosis YPIII.</title>
        <authorList>
            <consortium name="US DOE Joint Genome Institute"/>
            <person name="Challacombe J.F."/>
            <person name="Bruce D."/>
            <person name="Detter J.C."/>
            <person name="Green L."/>
            <person name="Land M."/>
            <person name="Munk C."/>
            <person name="Lindler L.E."/>
            <person name="Nikolich M.P."/>
            <person name="Brettin T."/>
        </authorList>
    </citation>
    <scope>NUCLEOTIDE SEQUENCE</scope>
    <source>
        <strain evidence="1">YPIII</strain>
    </source>
</reference>
<protein>
    <submittedName>
        <fullName evidence="1">Uncharacterized protein</fullName>
    </submittedName>
</protein>
<name>A0A0H3AZ77_YERPY</name>
<dbReference type="EMBL" id="CP000950">
    <property type="protein sequence ID" value="ACA66825.1"/>
    <property type="molecule type" value="Genomic_DNA"/>
</dbReference>